<keyword evidence="5 8" id="KW-0346">Stress response</keyword>
<dbReference type="Gene3D" id="3.90.640.10">
    <property type="entry name" value="Actin, Chain A, domain 4"/>
    <property type="match status" value="1"/>
</dbReference>
<evidence type="ECO:0000256" key="3">
    <source>
        <dbReference type="ARBA" id="ARBA00022741"/>
    </source>
</evidence>
<keyword evidence="4 7" id="KW-0067">ATP-binding</keyword>
<evidence type="ECO:0000256" key="1">
    <source>
        <dbReference type="ARBA" id="ARBA00007381"/>
    </source>
</evidence>
<evidence type="ECO:0000256" key="4">
    <source>
        <dbReference type="ARBA" id="ARBA00022840"/>
    </source>
</evidence>
<dbReference type="PROSITE" id="PS00329">
    <property type="entry name" value="HSP70_2"/>
    <property type="match status" value="1"/>
</dbReference>
<keyword evidence="6" id="KW-0143">Chaperone</keyword>
<gene>
    <name evidence="8" type="ORF">ADN00_00850</name>
</gene>
<dbReference type="Pfam" id="PF00012">
    <property type="entry name" value="HSP70"/>
    <property type="match status" value="1"/>
</dbReference>
<comment type="similarity">
    <text evidence="1 7">Belongs to the heat shock protein 70 family.</text>
</comment>
<dbReference type="SUPFAM" id="SSF53067">
    <property type="entry name" value="Actin-like ATPase domain"/>
    <property type="match status" value="2"/>
</dbReference>
<evidence type="ECO:0000256" key="5">
    <source>
        <dbReference type="ARBA" id="ARBA00023016"/>
    </source>
</evidence>
<organism evidence="8 9">
    <name type="scientific">Ornatilinea apprima</name>
    <dbReference type="NCBI Taxonomy" id="1134406"/>
    <lineage>
        <taxon>Bacteria</taxon>
        <taxon>Bacillati</taxon>
        <taxon>Chloroflexota</taxon>
        <taxon>Anaerolineae</taxon>
        <taxon>Anaerolineales</taxon>
        <taxon>Anaerolineaceae</taxon>
        <taxon>Ornatilinea</taxon>
    </lineage>
</organism>
<dbReference type="Gene3D" id="3.30.420.40">
    <property type="match status" value="2"/>
</dbReference>
<dbReference type="InterPro" id="IPR029047">
    <property type="entry name" value="HSP70_peptide-bd_sf"/>
</dbReference>
<proteinExistence type="inferred from homology"/>
<dbReference type="PRINTS" id="PR00301">
    <property type="entry name" value="HEATSHOCK70"/>
</dbReference>
<dbReference type="STRING" id="1134406.ADN00_00850"/>
<keyword evidence="2" id="KW-0597">Phosphoprotein</keyword>
<evidence type="ECO:0000256" key="2">
    <source>
        <dbReference type="ARBA" id="ARBA00022553"/>
    </source>
</evidence>
<keyword evidence="3 7" id="KW-0547">Nucleotide-binding</keyword>
<dbReference type="PROSITE" id="PS01036">
    <property type="entry name" value="HSP70_3"/>
    <property type="match status" value="1"/>
</dbReference>
<comment type="caution">
    <text evidence="8">The sequence shown here is derived from an EMBL/GenBank/DDBJ whole genome shotgun (WGS) entry which is preliminary data.</text>
</comment>
<evidence type="ECO:0000313" key="9">
    <source>
        <dbReference type="Proteomes" id="UP000050417"/>
    </source>
</evidence>
<evidence type="ECO:0000256" key="6">
    <source>
        <dbReference type="ARBA" id="ARBA00023186"/>
    </source>
</evidence>
<name>A0A0P6XDN9_9CHLR</name>
<sequence length="529" mass="58662">MTGRLAIDFGTSNTILALWDESARQASSYHLESFGKRVFSGEQSVSIIPSVIHYGQNSQKWIGQQVMELGLYSSPHTLRWMKRYISTRSPLKIIRAGQEITPSTAGQDFVGTLLGFAVQELGIHDEEIAFTVPVEAYEHYEDWLSRISFQIGAPRFRLIDEPSAAALGYGIHIQPGRVLLIFDFGGGTMDVSVVMIEDDQTRLVGRRCRVLGKSGLAVGGATLDQWIYQESLKRWGLGANSAAAAAISNALLVACEQAKETLTQTTQAAISIQNPDSDADLEWQLSRDDFEAILEDHELFTSIHQTIRHALNAAYERGFTEDHISEVLLIGGSSQIPAVIRTLKRMFGKDKVKTHRPLDAVATGAAAFVAGVGFYDHIQHDYAIRYINPDTGEHEYRDIVKKGTPYPTSSPIARLTIKAAYDGQQNMGLAIFERGLSSLLQSESLELVFDPNGAARMVPVTPQEVEDRTLFWMNENRPTFLQPTPPVARGQAYFDVQFFVDEHKQLTLTARDLVTGQLVLSQIPVIHLT</sequence>
<dbReference type="SUPFAM" id="SSF100920">
    <property type="entry name" value="Heat shock protein 70kD (HSP70), peptide-binding domain"/>
    <property type="match status" value="1"/>
</dbReference>
<dbReference type="InterPro" id="IPR043129">
    <property type="entry name" value="ATPase_NBD"/>
</dbReference>
<dbReference type="AlphaFoldDB" id="A0A0P6XDN9"/>
<dbReference type="EMBL" id="LGCL01000002">
    <property type="protein sequence ID" value="KPL81105.1"/>
    <property type="molecule type" value="Genomic_DNA"/>
</dbReference>
<dbReference type="GO" id="GO:0140662">
    <property type="term" value="F:ATP-dependent protein folding chaperone"/>
    <property type="evidence" value="ECO:0007669"/>
    <property type="project" value="InterPro"/>
</dbReference>
<protein>
    <submittedName>
        <fullName evidence="8">Heat shock protein 70 family protein</fullName>
    </submittedName>
</protein>
<dbReference type="InterPro" id="IPR018181">
    <property type="entry name" value="Heat_shock_70_CS"/>
</dbReference>
<dbReference type="Proteomes" id="UP000050417">
    <property type="component" value="Unassembled WGS sequence"/>
</dbReference>
<reference evidence="8 9" key="1">
    <citation type="submission" date="2015-07" db="EMBL/GenBank/DDBJ databases">
        <title>Genome sequence of Ornatilinea apprima DSM 23815.</title>
        <authorList>
            <person name="Hemp J."/>
            <person name="Ward L.M."/>
            <person name="Pace L.A."/>
            <person name="Fischer W.W."/>
        </authorList>
    </citation>
    <scope>NUCLEOTIDE SEQUENCE [LARGE SCALE GENOMIC DNA]</scope>
    <source>
        <strain evidence="8 9">P3M-1</strain>
    </source>
</reference>
<dbReference type="RefSeq" id="WP_075061055.1">
    <property type="nucleotide sequence ID" value="NZ_LGCL01000002.1"/>
</dbReference>
<dbReference type="OrthoDB" id="9766019at2"/>
<accession>A0A0P6XDN9</accession>
<evidence type="ECO:0000313" key="8">
    <source>
        <dbReference type="EMBL" id="KPL81105.1"/>
    </source>
</evidence>
<dbReference type="PANTHER" id="PTHR19375">
    <property type="entry name" value="HEAT SHOCK PROTEIN 70KDA"/>
    <property type="match status" value="1"/>
</dbReference>
<dbReference type="GO" id="GO:0005524">
    <property type="term" value="F:ATP binding"/>
    <property type="evidence" value="ECO:0007669"/>
    <property type="project" value="UniProtKB-KW"/>
</dbReference>
<keyword evidence="9" id="KW-1185">Reference proteome</keyword>
<dbReference type="Gene3D" id="2.60.34.10">
    <property type="entry name" value="Substrate Binding Domain Of DNAk, Chain A, domain 1"/>
    <property type="match status" value="1"/>
</dbReference>
<evidence type="ECO:0000256" key="7">
    <source>
        <dbReference type="RuleBase" id="RU003322"/>
    </source>
</evidence>
<dbReference type="InterPro" id="IPR013126">
    <property type="entry name" value="Hsp_70_fam"/>
</dbReference>